<dbReference type="AlphaFoldDB" id="A0A9W8TP09"/>
<proteinExistence type="inferred from homology"/>
<dbReference type="GO" id="GO:0000009">
    <property type="term" value="F:alpha-1,6-mannosyltransferase activity"/>
    <property type="evidence" value="ECO:0007669"/>
    <property type="project" value="TreeGrafter"/>
</dbReference>
<evidence type="ECO:0000313" key="5">
    <source>
        <dbReference type="EMBL" id="KAJ3576306.1"/>
    </source>
</evidence>
<keyword evidence="3" id="KW-0808">Transferase</keyword>
<dbReference type="FunFam" id="3.90.550.10:FF:000149">
    <property type="entry name" value="Alpha-1,6-mannosyltransferase subunit"/>
    <property type="match status" value="1"/>
</dbReference>
<keyword evidence="6" id="KW-1185">Reference proteome</keyword>
<accession>A0A9W8TP09</accession>
<organism evidence="5 6">
    <name type="scientific">Xylaria arbuscula</name>
    <dbReference type="NCBI Taxonomy" id="114810"/>
    <lineage>
        <taxon>Eukaryota</taxon>
        <taxon>Fungi</taxon>
        <taxon>Dikarya</taxon>
        <taxon>Ascomycota</taxon>
        <taxon>Pezizomycotina</taxon>
        <taxon>Sordariomycetes</taxon>
        <taxon>Xylariomycetidae</taxon>
        <taxon>Xylariales</taxon>
        <taxon>Xylariaceae</taxon>
        <taxon>Xylaria</taxon>
    </lineage>
</organism>
<dbReference type="Pfam" id="PF05637">
    <property type="entry name" value="Glyco_transf_34"/>
    <property type="match status" value="1"/>
</dbReference>
<dbReference type="VEuPathDB" id="FungiDB:F4678DRAFT_421128"/>
<feature type="transmembrane region" description="Helical" evidence="4">
    <location>
        <begin position="73"/>
        <end position="92"/>
    </location>
</feature>
<evidence type="ECO:0000313" key="6">
    <source>
        <dbReference type="Proteomes" id="UP001148614"/>
    </source>
</evidence>
<dbReference type="GO" id="GO:0006487">
    <property type="term" value="P:protein N-linked glycosylation"/>
    <property type="evidence" value="ECO:0007669"/>
    <property type="project" value="TreeGrafter"/>
</dbReference>
<evidence type="ECO:0000256" key="1">
    <source>
        <dbReference type="ARBA" id="ARBA00005664"/>
    </source>
</evidence>
<reference evidence="5" key="1">
    <citation type="submission" date="2022-07" db="EMBL/GenBank/DDBJ databases">
        <title>Genome Sequence of Xylaria arbuscula.</title>
        <authorList>
            <person name="Buettner E."/>
        </authorList>
    </citation>
    <scope>NUCLEOTIDE SEQUENCE</scope>
    <source>
        <strain evidence="5">VT107</strain>
    </source>
</reference>
<gene>
    <name evidence="5" type="ORF">NPX13_g3747</name>
</gene>
<keyword evidence="4" id="KW-0472">Membrane</keyword>
<dbReference type="InterPro" id="IPR008630">
    <property type="entry name" value="Glyco_trans_34"/>
</dbReference>
<dbReference type="Proteomes" id="UP001148614">
    <property type="component" value="Unassembled WGS sequence"/>
</dbReference>
<dbReference type="GO" id="GO:0000136">
    <property type="term" value="C:mannan polymerase complex"/>
    <property type="evidence" value="ECO:0007669"/>
    <property type="project" value="TreeGrafter"/>
</dbReference>
<evidence type="ECO:0000256" key="3">
    <source>
        <dbReference type="ARBA" id="ARBA00022679"/>
    </source>
</evidence>
<dbReference type="PANTHER" id="PTHR31306:SF10">
    <property type="entry name" value="ALPHA-1,6-MANNOSYLTRANSFERASE MNN11-RELATED"/>
    <property type="match status" value="1"/>
</dbReference>
<dbReference type="Gene3D" id="3.90.550.10">
    <property type="entry name" value="Spore Coat Polysaccharide Biosynthesis Protein SpsA, Chain A"/>
    <property type="match status" value="1"/>
</dbReference>
<keyword evidence="2" id="KW-0328">Glycosyltransferase</keyword>
<dbReference type="EMBL" id="JANPWZ010000485">
    <property type="protein sequence ID" value="KAJ3576306.1"/>
    <property type="molecule type" value="Genomic_DNA"/>
</dbReference>
<evidence type="ECO:0000256" key="4">
    <source>
        <dbReference type="SAM" id="Phobius"/>
    </source>
</evidence>
<name>A0A9W8TP09_9PEZI</name>
<dbReference type="InterPro" id="IPR029044">
    <property type="entry name" value="Nucleotide-diphossugar_trans"/>
</dbReference>
<dbReference type="PANTHER" id="PTHR31306">
    <property type="entry name" value="ALPHA-1,6-MANNOSYLTRANSFERASE MNN11-RELATED"/>
    <property type="match status" value="1"/>
</dbReference>
<comment type="similarity">
    <text evidence="1">Belongs to the glycosyltransferase 34 family.</text>
</comment>
<comment type="caution">
    <text evidence="5">The sequence shown here is derived from an EMBL/GenBank/DDBJ whole genome shotgun (WGS) entry which is preliminary data.</text>
</comment>
<keyword evidence="4" id="KW-0812">Transmembrane</keyword>
<protein>
    <submittedName>
        <fullName evidence="5">Uncharacterized protein</fullName>
    </submittedName>
</protein>
<keyword evidence="4" id="KW-1133">Transmembrane helix</keyword>
<sequence>MPNPDTALSISRNLDSSCSRLVYNISANRIERQFPLRDEVTSRKGTMHLAYPPRKDSHPAPYRRSRFPIIRRSQLRTIVLFGLVIAGIVWLTSSPRQTGPRRITGKPPVVVVTVFDDKYDNTAYSQHIKDNRIQYAEKHGYGTFIARASDYDLSGAPDSWSKVVAMRHAITKFPDCKYVWYLDQHALIMSANSRVEEHVMGAQRLEDMMLKDHPVVPPESIIKTFSHLKASDVDLVITQDKDGLATTSVVLRNGEWAKFFLDTWFDPMYRSYNFQKAETHALEHIVQWHPTILSKLAIVPQRTINAYATVENGAQYKDGDIAVVFAECSGTGAKSCASEAEHYSQHWRASFGAGH</sequence>
<evidence type="ECO:0000256" key="2">
    <source>
        <dbReference type="ARBA" id="ARBA00022676"/>
    </source>
</evidence>